<evidence type="ECO:0000256" key="1">
    <source>
        <dbReference type="ARBA" id="ARBA00004401"/>
    </source>
</evidence>
<dbReference type="NCBIfam" id="TIGR02227">
    <property type="entry name" value="sigpep_I_bact"/>
    <property type="match status" value="1"/>
</dbReference>
<dbReference type="PANTHER" id="PTHR43390">
    <property type="entry name" value="SIGNAL PEPTIDASE I"/>
    <property type="match status" value="1"/>
</dbReference>
<dbReference type="PROSITE" id="PS51257">
    <property type="entry name" value="PROKAR_LIPOPROTEIN"/>
    <property type="match status" value="1"/>
</dbReference>
<accession>A0ABV5KJ13</accession>
<dbReference type="GO" id="GO:0009003">
    <property type="term" value="F:signal peptidase activity"/>
    <property type="evidence" value="ECO:0007669"/>
    <property type="project" value="UniProtKB-EC"/>
</dbReference>
<feature type="domain" description="Peptidase S26" evidence="5">
    <location>
        <begin position="54"/>
        <end position="186"/>
    </location>
</feature>
<comment type="subcellular location">
    <subcellularLocation>
        <location evidence="1">Cell membrane</location>
        <topology evidence="1">Single-pass type II membrane protein</topology>
    </subcellularLocation>
    <subcellularLocation>
        <location evidence="3">Membrane</location>
        <topology evidence="3">Single-pass type II membrane protein</topology>
    </subcellularLocation>
</comment>
<gene>
    <name evidence="6" type="primary">lepB</name>
    <name evidence="6" type="ORF">ACFFSY_01495</name>
</gene>
<name>A0ABV5KJ13_9BACL</name>
<feature type="signal peptide" evidence="4">
    <location>
        <begin position="1"/>
        <end position="25"/>
    </location>
</feature>
<evidence type="ECO:0000256" key="4">
    <source>
        <dbReference type="SAM" id="SignalP"/>
    </source>
</evidence>
<keyword evidence="3" id="KW-0645">Protease</keyword>
<protein>
    <recommendedName>
        <fullName evidence="3">Signal peptidase I</fullName>
        <ecNumber evidence="3">3.4.21.89</ecNumber>
    </recommendedName>
</protein>
<feature type="chain" id="PRO_5045258577" description="Signal peptidase I" evidence="4">
    <location>
        <begin position="26"/>
        <end position="286"/>
    </location>
</feature>
<dbReference type="SUPFAM" id="SSF51306">
    <property type="entry name" value="LexA/Signal peptidase"/>
    <property type="match status" value="1"/>
</dbReference>
<evidence type="ECO:0000259" key="5">
    <source>
        <dbReference type="Pfam" id="PF10502"/>
    </source>
</evidence>
<dbReference type="InterPro" id="IPR036286">
    <property type="entry name" value="LexA/Signal_pep-like_sf"/>
</dbReference>
<dbReference type="PANTHER" id="PTHR43390:SF1">
    <property type="entry name" value="CHLOROPLAST PROCESSING PEPTIDASE"/>
    <property type="match status" value="1"/>
</dbReference>
<proteinExistence type="inferred from homology"/>
<dbReference type="InterPro" id="IPR000223">
    <property type="entry name" value="Pept_S26A_signal_pept_1"/>
</dbReference>
<dbReference type="Proteomes" id="UP001589747">
    <property type="component" value="Unassembled WGS sequence"/>
</dbReference>
<comment type="caution">
    <text evidence="6">The sequence shown here is derived from an EMBL/GenBank/DDBJ whole genome shotgun (WGS) entry which is preliminary data.</text>
</comment>
<dbReference type="EC" id="3.4.21.89" evidence="3"/>
<dbReference type="EMBL" id="JBHMDO010000003">
    <property type="protein sequence ID" value="MFB9324611.1"/>
    <property type="molecule type" value="Genomic_DNA"/>
</dbReference>
<dbReference type="Pfam" id="PF10502">
    <property type="entry name" value="Peptidase_S26"/>
    <property type="match status" value="1"/>
</dbReference>
<dbReference type="InterPro" id="IPR019533">
    <property type="entry name" value="Peptidase_S26"/>
</dbReference>
<comment type="catalytic activity">
    <reaction evidence="3">
        <text>Cleavage of hydrophobic, N-terminal signal or leader sequences from secreted and periplasmic proteins.</text>
        <dbReference type="EC" id="3.4.21.89"/>
    </reaction>
</comment>
<comment type="similarity">
    <text evidence="2 3">Belongs to the peptidase S26 family.</text>
</comment>
<keyword evidence="4" id="KW-0732">Signal</keyword>
<keyword evidence="3 6" id="KW-0378">Hydrolase</keyword>
<keyword evidence="7" id="KW-1185">Reference proteome</keyword>
<reference evidence="6 7" key="1">
    <citation type="submission" date="2024-09" db="EMBL/GenBank/DDBJ databases">
        <authorList>
            <person name="Sun Q."/>
            <person name="Mori K."/>
        </authorList>
    </citation>
    <scope>NUCLEOTIDE SEQUENCE [LARGE SCALE GENOMIC DNA]</scope>
    <source>
        <strain evidence="6 7">TISTR 2452</strain>
    </source>
</reference>
<dbReference type="CDD" id="cd06530">
    <property type="entry name" value="S26_SPase_I"/>
    <property type="match status" value="1"/>
</dbReference>
<evidence type="ECO:0000256" key="3">
    <source>
        <dbReference type="RuleBase" id="RU362042"/>
    </source>
</evidence>
<sequence length="286" mass="32002">MKRTRMLVWLLVALLAGGCDTDTIADTVTKEELDVIRKPVDSLIKVTVNSDAMLNYSAYNAMPAGNDVFLDKTYYRHHPIARGDIVRFQTRDARLPADFGRIIGLPGEEVHLKDGHIYIDAKQLDAFYGSEFREKPHQEKEPTSLKEPVTLEEDEYFVLGDYWSRSFNDSQTAGPLASSKIIGKVVGWEGPKTVWDYQQGIIVGKESGRVAIVREVSANALRVRSTEELINMAYPEALWANVDQEAEIGALRIGDEVTYTLIGDFELTTPLQAKATNFVRVGSVFD</sequence>
<dbReference type="RefSeq" id="WP_377488821.1">
    <property type="nucleotide sequence ID" value="NZ_JBHMDO010000003.1"/>
</dbReference>
<organism evidence="6 7">
    <name type="scientific">Paenibacillus aurantiacus</name>
    <dbReference type="NCBI Taxonomy" id="1936118"/>
    <lineage>
        <taxon>Bacteria</taxon>
        <taxon>Bacillati</taxon>
        <taxon>Bacillota</taxon>
        <taxon>Bacilli</taxon>
        <taxon>Bacillales</taxon>
        <taxon>Paenibacillaceae</taxon>
        <taxon>Paenibacillus</taxon>
    </lineage>
</organism>
<dbReference type="Gene3D" id="2.10.109.10">
    <property type="entry name" value="Umud Fragment, subunit A"/>
    <property type="match status" value="1"/>
</dbReference>
<evidence type="ECO:0000313" key="6">
    <source>
        <dbReference type="EMBL" id="MFB9324611.1"/>
    </source>
</evidence>
<evidence type="ECO:0000313" key="7">
    <source>
        <dbReference type="Proteomes" id="UP001589747"/>
    </source>
</evidence>
<evidence type="ECO:0000256" key="2">
    <source>
        <dbReference type="ARBA" id="ARBA00009370"/>
    </source>
</evidence>